<feature type="region of interest" description="Disordered" evidence="7">
    <location>
        <begin position="284"/>
        <end position="409"/>
    </location>
</feature>
<dbReference type="Pfam" id="PF00515">
    <property type="entry name" value="TPR_1"/>
    <property type="match status" value="1"/>
</dbReference>
<accession>A0ABD3HSG5</accession>
<dbReference type="PROSITE" id="PS50005">
    <property type="entry name" value="TPR"/>
    <property type="match status" value="4"/>
</dbReference>
<reference evidence="8 9" key="1">
    <citation type="submission" date="2024-09" db="EMBL/GenBank/DDBJ databases">
        <title>Chromosome-scale assembly of Riccia sorocarpa.</title>
        <authorList>
            <person name="Paukszto L."/>
        </authorList>
    </citation>
    <scope>NUCLEOTIDE SEQUENCE [LARGE SCALE GENOMIC DNA]</scope>
    <source>
        <strain evidence="8">LP-2024</strain>
        <tissue evidence="8">Aerial parts of the thallus</tissue>
    </source>
</reference>
<dbReference type="EMBL" id="JBJQOH010000003">
    <property type="protein sequence ID" value="KAL3694343.1"/>
    <property type="molecule type" value="Genomic_DNA"/>
</dbReference>
<evidence type="ECO:0000256" key="5">
    <source>
        <dbReference type="ARBA" id="ARBA00038210"/>
    </source>
</evidence>
<feature type="repeat" description="TPR" evidence="6">
    <location>
        <begin position="598"/>
        <end position="631"/>
    </location>
</feature>
<name>A0ABD3HSG5_9MARC</name>
<feature type="compositionally biased region" description="Gly residues" evidence="7">
    <location>
        <begin position="381"/>
        <end position="390"/>
    </location>
</feature>
<feature type="repeat" description="TPR" evidence="6">
    <location>
        <begin position="632"/>
        <end position="665"/>
    </location>
</feature>
<dbReference type="PANTHER" id="PTHR12558">
    <property type="entry name" value="CELL DIVISION CYCLE 16,23,27"/>
    <property type="match status" value="1"/>
</dbReference>
<dbReference type="SUPFAM" id="SSF48452">
    <property type="entry name" value="TPR-like"/>
    <property type="match status" value="2"/>
</dbReference>
<dbReference type="Pfam" id="PF13432">
    <property type="entry name" value="TPR_16"/>
    <property type="match status" value="1"/>
</dbReference>
<evidence type="ECO:0000313" key="8">
    <source>
        <dbReference type="EMBL" id="KAL3694343.1"/>
    </source>
</evidence>
<comment type="similarity">
    <text evidence="5">Belongs to the APC3/CDC27 family.</text>
</comment>
<proteinExistence type="inferred from homology"/>
<feature type="compositionally biased region" description="Basic and acidic residues" evidence="7">
    <location>
        <begin position="428"/>
        <end position="437"/>
    </location>
</feature>
<feature type="compositionally biased region" description="Low complexity" evidence="7">
    <location>
        <begin position="356"/>
        <end position="380"/>
    </location>
</feature>
<keyword evidence="3 6" id="KW-0802">TPR repeat</keyword>
<evidence type="ECO:0000256" key="2">
    <source>
        <dbReference type="ARBA" id="ARBA00022737"/>
    </source>
</evidence>
<dbReference type="PANTHER" id="PTHR12558:SF13">
    <property type="entry name" value="CELL DIVISION CYCLE PROTEIN 27 HOMOLOG"/>
    <property type="match status" value="1"/>
</dbReference>
<organism evidence="8 9">
    <name type="scientific">Riccia sorocarpa</name>
    <dbReference type="NCBI Taxonomy" id="122646"/>
    <lineage>
        <taxon>Eukaryota</taxon>
        <taxon>Viridiplantae</taxon>
        <taxon>Streptophyta</taxon>
        <taxon>Embryophyta</taxon>
        <taxon>Marchantiophyta</taxon>
        <taxon>Marchantiopsida</taxon>
        <taxon>Marchantiidae</taxon>
        <taxon>Marchantiales</taxon>
        <taxon>Ricciaceae</taxon>
        <taxon>Riccia</taxon>
    </lineage>
</organism>
<dbReference type="Gene3D" id="1.25.40.10">
    <property type="entry name" value="Tetratricopeptide repeat domain"/>
    <property type="match status" value="4"/>
</dbReference>
<feature type="repeat" description="TPR" evidence="6">
    <location>
        <begin position="734"/>
        <end position="767"/>
    </location>
</feature>
<gene>
    <name evidence="8" type="ORF">R1sor_007994</name>
</gene>
<dbReference type="GO" id="GO:0005680">
    <property type="term" value="C:anaphase-promoting complex"/>
    <property type="evidence" value="ECO:0007669"/>
    <property type="project" value="UniProtKB-ARBA"/>
</dbReference>
<keyword evidence="2" id="KW-0677">Repeat</keyword>
<evidence type="ECO:0000313" key="9">
    <source>
        <dbReference type="Proteomes" id="UP001633002"/>
    </source>
</evidence>
<dbReference type="InterPro" id="IPR019734">
    <property type="entry name" value="TPR_rpt"/>
</dbReference>
<dbReference type="Proteomes" id="UP001633002">
    <property type="component" value="Unassembled WGS sequence"/>
</dbReference>
<dbReference type="Pfam" id="PF12895">
    <property type="entry name" value="ANAPC3"/>
    <property type="match status" value="1"/>
</dbReference>
<protein>
    <submittedName>
        <fullName evidence="8">Uncharacterized protein</fullName>
    </submittedName>
</protein>
<evidence type="ECO:0000256" key="7">
    <source>
        <dbReference type="SAM" id="MobiDB-lite"/>
    </source>
</evidence>
<evidence type="ECO:0000256" key="4">
    <source>
        <dbReference type="ARBA" id="ARBA00023242"/>
    </source>
</evidence>
<feature type="region of interest" description="Disordered" evidence="7">
    <location>
        <begin position="422"/>
        <end position="448"/>
    </location>
</feature>
<keyword evidence="4" id="KW-0539">Nucleus</keyword>
<feature type="compositionally biased region" description="Polar residues" evidence="7">
    <location>
        <begin position="320"/>
        <end position="332"/>
    </location>
</feature>
<dbReference type="PROSITE" id="PS50293">
    <property type="entry name" value="TPR_REGION"/>
    <property type="match status" value="1"/>
</dbReference>
<comment type="subcellular location">
    <subcellularLocation>
        <location evidence="1">Nucleus</location>
    </subcellularLocation>
</comment>
<evidence type="ECO:0000256" key="1">
    <source>
        <dbReference type="ARBA" id="ARBA00004123"/>
    </source>
</evidence>
<sequence>MEATLIESVCASLRVYLYRNATFLCERLYADYPNEVNLHLLATCYFRNNQAYRAYHVLKGSKSAQCRYLFALACFQMDSMVEAEAALLYPNGTGNEVPNGAAGYYLLGLICRLTDRRQGAIGHYTQALMLDPFLWSAYEDLCLMGAEEDAAGLLGDVAVSRLQQHHHQQLQWELRSQSSTSTVPSIDLFDTGNGAAHTQLRSSYSNLGSPKHTRVSTPAVGDDPASLLNSNGPGPGPGAGAVNSSAYADYGSSSSSFVTPTAGSSQVSTPYKNIQGGALSQGILATPAEGNPRSGNAGGGGHSQQRRKFVDEGKFRKSIRSPSTRAAYSQVSGRLFDAVPRRSSRLAGESKSSGLQHQHQQQQHHQQHQQQLGPITPSGSGPAGSSGSGGSLFALANPAGTTGRGKRNGENLDTAAVEECGHVSSKRGSGDEDEHFRRSGGSLGAYHGSKGSQEGALELLNLLRILGEGFRHLCMYRCQEALQAFSKLPQQQFATAWVLCQVARASCEMVDYPEAERIFSWARRISPHHLEGTDIFSTVLYHMKKDVELSYLAQEAVAMDRLSPQAWCVMGNCFSLQKDHETALKFFQRALQLDSRFTYAYTLCGHEYVAMEEFEEGLTCYRNAIRMDSRHYNAWYGLGTIYFRQEKYELAEYHFRRALQINGRSSVLHCYLGMALHALKKNAEALALLEQAIVADVKNPLPKYQKANVLMSEERYEDALAELEQLKEVAPRESSVFFLMGKIYKRLDLPERAMYHFCIALDLKPSTTDVNLIKIAIEKLHVPDDLEEENL</sequence>
<evidence type="ECO:0000256" key="6">
    <source>
        <dbReference type="PROSITE-ProRule" id="PRU00339"/>
    </source>
</evidence>
<dbReference type="AlphaFoldDB" id="A0ABD3HSG5"/>
<dbReference type="InterPro" id="IPR011990">
    <property type="entry name" value="TPR-like_helical_dom_sf"/>
</dbReference>
<feature type="region of interest" description="Disordered" evidence="7">
    <location>
        <begin position="201"/>
        <end position="240"/>
    </location>
</feature>
<evidence type="ECO:0000256" key="3">
    <source>
        <dbReference type="ARBA" id="ARBA00022803"/>
    </source>
</evidence>
<comment type="caution">
    <text evidence="8">The sequence shown here is derived from an EMBL/GenBank/DDBJ whole genome shotgun (WGS) entry which is preliminary data.</text>
</comment>
<feature type="repeat" description="TPR" evidence="6">
    <location>
        <begin position="564"/>
        <end position="597"/>
    </location>
</feature>
<dbReference type="FunFam" id="1.25.40.10:FF:000018">
    <property type="entry name" value="Cell division cycle protein 27 homolog B"/>
    <property type="match status" value="1"/>
</dbReference>
<keyword evidence="9" id="KW-1185">Reference proteome</keyword>
<dbReference type="SMART" id="SM00028">
    <property type="entry name" value="TPR"/>
    <property type="match status" value="8"/>
</dbReference>